<keyword evidence="2 6" id="KW-0554">One-carbon metabolism</keyword>
<dbReference type="SUPFAM" id="SSF52540">
    <property type="entry name" value="P-loop containing nucleoside triphosphate hydrolases"/>
    <property type="match status" value="1"/>
</dbReference>
<keyword evidence="4 6" id="KW-0547">Nucleotide-binding</keyword>
<dbReference type="EMBL" id="LIZX01000021">
    <property type="protein sequence ID" value="KPJ69571.1"/>
    <property type="molecule type" value="Genomic_DNA"/>
</dbReference>
<evidence type="ECO:0000256" key="6">
    <source>
        <dbReference type="HAMAP-Rule" id="MF_01543"/>
    </source>
</evidence>
<dbReference type="Gene3D" id="3.10.410.10">
    <property type="entry name" value="Formyltetrahydrofolate synthetase, domain 3"/>
    <property type="match status" value="1"/>
</dbReference>
<dbReference type="FunFam" id="3.10.410.10:FF:000001">
    <property type="entry name" value="Putative formate--tetrahydrofolate ligase"/>
    <property type="match status" value="1"/>
</dbReference>
<organism evidence="7 8">
    <name type="scientific">candidate division WOR-1 bacterium DG_54_3</name>
    <dbReference type="NCBI Taxonomy" id="1703775"/>
    <lineage>
        <taxon>Bacteria</taxon>
        <taxon>Bacillati</taxon>
        <taxon>Saganbacteria</taxon>
    </lineage>
</organism>
<evidence type="ECO:0000256" key="2">
    <source>
        <dbReference type="ARBA" id="ARBA00022563"/>
    </source>
</evidence>
<keyword evidence="3 6" id="KW-0436">Ligase</keyword>
<dbReference type="InterPro" id="IPR020628">
    <property type="entry name" value="Formate_THF_ligase_CS"/>
</dbReference>
<name>A0A0S7Y4W8_UNCSA</name>
<dbReference type="PROSITE" id="PS00721">
    <property type="entry name" value="FTHFS_1"/>
    <property type="match status" value="1"/>
</dbReference>
<dbReference type="GO" id="GO:0035999">
    <property type="term" value="P:tetrahydrofolate interconversion"/>
    <property type="evidence" value="ECO:0007669"/>
    <property type="project" value="UniProtKB-UniRule"/>
</dbReference>
<keyword evidence="5 6" id="KW-0067">ATP-binding</keyword>
<dbReference type="PATRIC" id="fig|1703775.3.peg.623"/>
<dbReference type="HAMAP" id="MF_01543">
    <property type="entry name" value="FTHFS"/>
    <property type="match status" value="1"/>
</dbReference>
<reference evidence="7 8" key="1">
    <citation type="journal article" date="2015" name="Microbiome">
        <title>Genomic resolution of linkages in carbon, nitrogen, and sulfur cycling among widespread estuary sediment bacteria.</title>
        <authorList>
            <person name="Baker B.J."/>
            <person name="Lazar C.S."/>
            <person name="Teske A.P."/>
            <person name="Dick G.J."/>
        </authorList>
    </citation>
    <scope>NUCLEOTIDE SEQUENCE [LARGE SCALE GENOMIC DNA]</scope>
    <source>
        <strain evidence="7">DG_54_3</strain>
    </source>
</reference>
<dbReference type="NCBIfam" id="NF010030">
    <property type="entry name" value="PRK13505.1"/>
    <property type="match status" value="1"/>
</dbReference>
<feature type="binding site" evidence="6">
    <location>
        <begin position="65"/>
        <end position="72"/>
    </location>
    <ligand>
        <name>ATP</name>
        <dbReference type="ChEBI" id="CHEBI:30616"/>
    </ligand>
</feature>
<evidence type="ECO:0000256" key="5">
    <source>
        <dbReference type="ARBA" id="ARBA00022840"/>
    </source>
</evidence>
<dbReference type="CDD" id="cd00477">
    <property type="entry name" value="FTHFS"/>
    <property type="match status" value="1"/>
</dbReference>
<evidence type="ECO:0000256" key="3">
    <source>
        <dbReference type="ARBA" id="ARBA00022598"/>
    </source>
</evidence>
<dbReference type="UniPathway" id="UPA00193"/>
<evidence type="ECO:0000313" key="8">
    <source>
        <dbReference type="Proteomes" id="UP000051861"/>
    </source>
</evidence>
<dbReference type="Pfam" id="PF01268">
    <property type="entry name" value="FTHFS"/>
    <property type="match status" value="1"/>
</dbReference>
<dbReference type="Gene3D" id="3.40.50.300">
    <property type="entry name" value="P-loop containing nucleotide triphosphate hydrolases"/>
    <property type="match status" value="1"/>
</dbReference>
<dbReference type="GO" id="GO:0005524">
    <property type="term" value="F:ATP binding"/>
    <property type="evidence" value="ECO:0007669"/>
    <property type="project" value="UniProtKB-UniRule"/>
</dbReference>
<evidence type="ECO:0000313" key="7">
    <source>
        <dbReference type="EMBL" id="KPJ69571.1"/>
    </source>
</evidence>
<dbReference type="InterPro" id="IPR027417">
    <property type="entry name" value="P-loop_NTPase"/>
</dbReference>
<comment type="catalytic activity">
    <reaction evidence="6">
        <text>(6S)-5,6,7,8-tetrahydrofolate + formate + ATP = (6R)-10-formyltetrahydrofolate + ADP + phosphate</text>
        <dbReference type="Rhea" id="RHEA:20221"/>
        <dbReference type="ChEBI" id="CHEBI:15740"/>
        <dbReference type="ChEBI" id="CHEBI:30616"/>
        <dbReference type="ChEBI" id="CHEBI:43474"/>
        <dbReference type="ChEBI" id="CHEBI:57453"/>
        <dbReference type="ChEBI" id="CHEBI:195366"/>
        <dbReference type="ChEBI" id="CHEBI:456216"/>
        <dbReference type="EC" id="6.3.4.3"/>
    </reaction>
</comment>
<dbReference type="GO" id="GO:0004329">
    <property type="term" value="F:formate-tetrahydrofolate ligase activity"/>
    <property type="evidence" value="ECO:0007669"/>
    <property type="project" value="UniProtKB-UniRule"/>
</dbReference>
<dbReference type="Proteomes" id="UP000051861">
    <property type="component" value="Unassembled WGS sequence"/>
</dbReference>
<evidence type="ECO:0000256" key="1">
    <source>
        <dbReference type="ARBA" id="ARBA00004777"/>
    </source>
</evidence>
<comment type="pathway">
    <text evidence="1 6">One-carbon metabolism; tetrahydrofolate interconversion.</text>
</comment>
<comment type="caution">
    <text evidence="7">The sequence shown here is derived from an EMBL/GenBank/DDBJ whole genome shotgun (WGS) entry which is preliminary data.</text>
</comment>
<gene>
    <name evidence="6" type="primary">fhs</name>
    <name evidence="7" type="ORF">AMJ44_03385</name>
</gene>
<evidence type="ECO:0000256" key="4">
    <source>
        <dbReference type="ARBA" id="ARBA00022741"/>
    </source>
</evidence>
<dbReference type="InterPro" id="IPR000559">
    <property type="entry name" value="Formate_THF_ligase"/>
</dbReference>
<sequence>MFSDIEIAQKAKIKRIGDIADKAGIKPSEVELYGYYKAKINLKALKRLKNKKDGKLILVTTMTPTAQGEGKTTTTIGLAQALQRLGKEAFVCIREPSLGPVMGLKGGAAGGGYSQVLPMEDINLHLTGDMHMITSAHNLLTAMLYNHVHQGNTLGIDKNRILWKRVMDMNDRSLRGMFDITASSEVMAILCLSKNVTDMKERLGRIIVAYDFDGKPIRAQDIKAHGAMALLLWHAFKPNLVQTLEGGPAFVHGGPFANIAHGCNSLAATRLALKLSDYVVTEAGFGTDLGAEKFFNIKCRVGGLRPAAAVLVVTKQAIDRHGYENIAKHIENIRLFGVPVVIALNRKLSDSERDLQEIKSKCSKFKVDCVVSEVWGKGGKGGKDLAGVVVGASKETSKFKYLYDLSASLKEKIEIIATKIYGADGVDFTGSAQKDLEHLEQYGLSGVPVCVAKTQYSLSDNSKDYGRPKGFKITVRELKPSAGAGFVVAYTGAIMTMPGLPLHPAAENMDITEDGKIKGLF</sequence>
<dbReference type="AlphaFoldDB" id="A0A0S7Y4W8"/>
<proteinExistence type="inferred from homology"/>
<accession>A0A0S7Y4W8</accession>
<dbReference type="Gene3D" id="3.30.1510.10">
    <property type="entry name" value="Domain 2, N(10)-formyltetrahydrofolate synthetase"/>
    <property type="match status" value="1"/>
</dbReference>
<comment type="similarity">
    <text evidence="6">Belongs to the formate--tetrahydrofolate ligase family.</text>
</comment>
<protein>
    <recommendedName>
        <fullName evidence="6">Formate--tetrahydrofolate ligase</fullName>
        <ecNumber evidence="6">6.3.4.3</ecNumber>
    </recommendedName>
    <alternativeName>
        <fullName evidence="6">Formyltetrahydrofolate synthetase</fullName>
        <shortName evidence="6">FHS</shortName>
        <shortName evidence="6">FTHFS</shortName>
    </alternativeName>
</protein>
<dbReference type="EC" id="6.3.4.3" evidence="6"/>